<dbReference type="InterPro" id="IPR007312">
    <property type="entry name" value="Phosphoesterase"/>
</dbReference>
<dbReference type="Pfam" id="PF04185">
    <property type="entry name" value="Phosphoesterase"/>
    <property type="match status" value="1"/>
</dbReference>
<keyword evidence="3" id="KW-1185">Reference proteome</keyword>
<dbReference type="InterPro" id="IPR017850">
    <property type="entry name" value="Alkaline_phosphatase_core_sf"/>
</dbReference>
<organism evidence="2 3">
    <name type="scientific">Paraburkholderia edwinii</name>
    <dbReference type="NCBI Taxonomy" id="2861782"/>
    <lineage>
        <taxon>Bacteria</taxon>
        <taxon>Pseudomonadati</taxon>
        <taxon>Pseudomonadota</taxon>
        <taxon>Betaproteobacteria</taxon>
        <taxon>Burkholderiales</taxon>
        <taxon>Burkholderiaceae</taxon>
        <taxon>Paraburkholderia</taxon>
    </lineage>
</organism>
<sequence>MSDDAINASAPAPYPIQHIFVLMLENRSFDHLFALSGIPGIVAATSANTNRYEDIVYRFESGAPEQLPSDPGHEFADVVEQLCGEGAQFSKGRPYPPIDNSGFAANYATSQTEGPIPPQADIGDVMRAIDTRTQAPALYALATEFVLCDGWHSSMPGPTWPNRFFLHGASAAGLDHTPTDSELAEWEIFDGFTYPRGSIFDALGEDAWQLYQDQTGALSGRIPQVSSLKGIDFFDVDDLSHFEADLAQGYTARYTLIEPNYGDMIHQTYENGTSQHPMDSIAAGDQLVARVYNAIRQSPLWDKSLFVILYDEHGGLYDSVKPGTAPPPNDGDGASAKLNASGFAFDVYGVRVPAIVVSPWVAKGYVDHTVYDHSSILATIERLFGIAPLTDRDGKAHDLLPLVTTSFRTDCPGWIGS</sequence>
<keyword evidence="1" id="KW-0378">Hydrolase</keyword>
<dbReference type="EMBL" id="CP080095">
    <property type="protein sequence ID" value="QYD68106.1"/>
    <property type="molecule type" value="Genomic_DNA"/>
</dbReference>
<dbReference type="SUPFAM" id="SSF53649">
    <property type="entry name" value="Alkaline phosphatase-like"/>
    <property type="match status" value="1"/>
</dbReference>
<evidence type="ECO:0000313" key="3">
    <source>
        <dbReference type="Proteomes" id="UP000826462"/>
    </source>
</evidence>
<dbReference type="PANTHER" id="PTHR31956:SF2">
    <property type="entry name" value="NON-SPECIFIC PHOSPHOLIPASE C6"/>
    <property type="match status" value="1"/>
</dbReference>
<dbReference type="Gene3D" id="3.40.720.10">
    <property type="entry name" value="Alkaline Phosphatase, subunit A"/>
    <property type="match status" value="2"/>
</dbReference>
<proteinExistence type="predicted"/>
<dbReference type="Proteomes" id="UP000826462">
    <property type="component" value="Chromosome 1"/>
</dbReference>
<protein>
    <submittedName>
        <fullName evidence="2">Phosphoesterase</fullName>
    </submittedName>
</protein>
<accession>A0ABX8UGT4</accession>
<reference evidence="2 3" key="1">
    <citation type="submission" date="2021-07" db="EMBL/GenBank/DDBJ databases">
        <title>Paraburkholderia edwinii protects Aspergillus sp. from phenazines by acting as a toxin sponge.</title>
        <authorList>
            <person name="Dahlstrom K.M."/>
            <person name="Newman D.K."/>
        </authorList>
    </citation>
    <scope>NUCLEOTIDE SEQUENCE [LARGE SCALE GENOMIC DNA]</scope>
    <source>
        <strain evidence="2 3">Pe01</strain>
    </source>
</reference>
<name>A0ABX8UGT4_9BURK</name>
<evidence type="ECO:0000313" key="2">
    <source>
        <dbReference type="EMBL" id="QYD68106.1"/>
    </source>
</evidence>
<evidence type="ECO:0000256" key="1">
    <source>
        <dbReference type="ARBA" id="ARBA00022801"/>
    </source>
</evidence>
<dbReference type="RefSeq" id="WP_219797499.1">
    <property type="nucleotide sequence ID" value="NZ_CP080095.1"/>
</dbReference>
<dbReference type="PANTHER" id="PTHR31956">
    <property type="entry name" value="NON-SPECIFIC PHOSPHOLIPASE C4-RELATED"/>
    <property type="match status" value="1"/>
</dbReference>
<gene>
    <name evidence="2" type="ORF">KZJ38_17740</name>
</gene>